<dbReference type="Proteomes" id="UP000009328">
    <property type="component" value="Unassembled WGS sequence"/>
</dbReference>
<comment type="caution">
    <text evidence="1">The sequence shown here is derived from an EMBL/GenBank/DDBJ whole genome shotgun (WGS) entry which is preliminary data.</text>
</comment>
<protein>
    <submittedName>
        <fullName evidence="1">Uncharacterized protein</fullName>
    </submittedName>
</protein>
<name>K0KHH4_WICCF</name>
<dbReference type="EMBL" id="CAIF01000006">
    <property type="protein sequence ID" value="CCH40799.1"/>
    <property type="molecule type" value="Genomic_DNA"/>
</dbReference>
<dbReference type="AlphaFoldDB" id="K0KHH4"/>
<proteinExistence type="predicted"/>
<dbReference type="InParanoid" id="K0KHH4"/>
<accession>K0KHH4</accession>
<sequence>MVIWFKFDTKTVIKVSQNIQVLNISVNNIFPMEILELIVNYGDLKASTMLMINKTFFITFSSKLYKSLHLTIVLSKLTKMKLNDTNFLKYGPDLLNIPCDSYSIYERNKNSKKFDYEFLDTEIIPDQILNDKLYDDLDHEHPRTKTPTEVRSFSKIIHIIEAIIHNPNSKMRCFIKEVIIDICILDGFKELFGIQTEGSNLIRELVTKTQNKDIISASSSANNRTKVIPIDDTFQRNRWNDSFESYEKFKEFSARTYTDPKKSKIFNIFPQNVYFKELLTIYLTSINNYPTELRRSLFHIQNRTHLDHCNHFRYWEKLMRLKSTRPIYNRSNPKTRQNITFNSQLCVDITKREFKTKEDTNDFLQNLIKIFGNPSYVKTSDFRSSILITGPRDCKPEISHQFTQDVIFGSEELVNYDMFMILLNKGCHNS</sequence>
<evidence type="ECO:0000313" key="1">
    <source>
        <dbReference type="EMBL" id="CCH40799.1"/>
    </source>
</evidence>
<gene>
    <name evidence="1" type="ORF">BN7_333</name>
</gene>
<keyword evidence="2" id="KW-1185">Reference proteome</keyword>
<evidence type="ECO:0000313" key="2">
    <source>
        <dbReference type="Proteomes" id="UP000009328"/>
    </source>
</evidence>
<dbReference type="HOGENOM" id="CLU_035071_0_0_1"/>
<reference evidence="1 2" key="1">
    <citation type="journal article" date="2012" name="Eukaryot. Cell">
        <title>Draft genome sequence of Wickerhamomyces ciferrii NRRL Y-1031 F-60-10.</title>
        <authorList>
            <person name="Schneider J."/>
            <person name="Andrea H."/>
            <person name="Blom J."/>
            <person name="Jaenicke S."/>
            <person name="Ruckert C."/>
            <person name="Schorsch C."/>
            <person name="Szczepanowski R."/>
            <person name="Farwick M."/>
            <person name="Goesmann A."/>
            <person name="Puhler A."/>
            <person name="Schaffer S."/>
            <person name="Tauch A."/>
            <person name="Kohler T."/>
            <person name="Brinkrolf K."/>
        </authorList>
    </citation>
    <scope>NUCLEOTIDE SEQUENCE [LARGE SCALE GENOMIC DNA]</scope>
    <source>
        <strain evidence="2">ATCC 14091 / BCRC 22168 / CBS 111 / JCM 3599 / NBRC 0793 / NRRL Y-1031 F-60-10</strain>
    </source>
</reference>
<organism evidence="1 2">
    <name type="scientific">Wickerhamomyces ciferrii (strain ATCC 14091 / BCRC 22168 / CBS 111 / JCM 3599 / NBRC 0793 / NRRL Y-1031 F-60-10)</name>
    <name type="common">Yeast</name>
    <name type="synonym">Pichia ciferrii</name>
    <dbReference type="NCBI Taxonomy" id="1206466"/>
    <lineage>
        <taxon>Eukaryota</taxon>
        <taxon>Fungi</taxon>
        <taxon>Dikarya</taxon>
        <taxon>Ascomycota</taxon>
        <taxon>Saccharomycotina</taxon>
        <taxon>Saccharomycetes</taxon>
        <taxon>Phaffomycetales</taxon>
        <taxon>Wickerhamomycetaceae</taxon>
        <taxon>Wickerhamomyces</taxon>
    </lineage>
</organism>